<feature type="transmembrane region" description="Helical" evidence="8">
    <location>
        <begin position="37"/>
        <end position="60"/>
    </location>
</feature>
<keyword evidence="2 8" id="KW-0812">Transmembrane</keyword>
<evidence type="ECO:0000256" key="2">
    <source>
        <dbReference type="ARBA" id="ARBA00022692"/>
    </source>
</evidence>
<dbReference type="EMBL" id="CAJOAX010012860">
    <property type="protein sequence ID" value="CAF4120243.1"/>
    <property type="molecule type" value="Genomic_DNA"/>
</dbReference>
<dbReference type="Proteomes" id="UP000663823">
    <property type="component" value="Unassembled WGS sequence"/>
</dbReference>
<protein>
    <recommendedName>
        <fullName evidence="9">G-protein coupled receptors family 1 profile domain-containing protein</fullName>
    </recommendedName>
</protein>
<evidence type="ECO:0000256" key="8">
    <source>
        <dbReference type="SAM" id="Phobius"/>
    </source>
</evidence>
<dbReference type="Gene3D" id="1.20.1070.10">
    <property type="entry name" value="Rhodopsin 7-helix transmembrane proteins"/>
    <property type="match status" value="1"/>
</dbReference>
<dbReference type="PRINTS" id="PR00237">
    <property type="entry name" value="GPCRRHODOPSN"/>
</dbReference>
<gene>
    <name evidence="10" type="ORF">OTI717_LOCUS34853</name>
</gene>
<keyword evidence="4" id="KW-0297">G-protein coupled receptor</keyword>
<dbReference type="InterPro" id="IPR017452">
    <property type="entry name" value="GPCR_Rhodpsn_7TM"/>
</dbReference>
<dbReference type="AlphaFoldDB" id="A0A819WAS0"/>
<dbReference type="GO" id="GO:0016020">
    <property type="term" value="C:membrane"/>
    <property type="evidence" value="ECO:0007669"/>
    <property type="project" value="UniProtKB-SubCell"/>
</dbReference>
<evidence type="ECO:0000256" key="5">
    <source>
        <dbReference type="ARBA" id="ARBA00023136"/>
    </source>
</evidence>
<name>A0A819WAS0_9BILA</name>
<evidence type="ECO:0000313" key="11">
    <source>
        <dbReference type="Proteomes" id="UP000663823"/>
    </source>
</evidence>
<feature type="transmembrane region" description="Helical" evidence="8">
    <location>
        <begin position="148"/>
        <end position="168"/>
    </location>
</feature>
<dbReference type="PANTHER" id="PTHR24240">
    <property type="entry name" value="OPSIN"/>
    <property type="match status" value="1"/>
</dbReference>
<keyword evidence="6" id="KW-0675">Receptor</keyword>
<feature type="domain" description="G-protein coupled receptors family 1 profile" evidence="9">
    <location>
        <begin position="52"/>
        <end position="309"/>
    </location>
</feature>
<dbReference type="InterPro" id="IPR050125">
    <property type="entry name" value="GPCR_opsins"/>
</dbReference>
<feature type="transmembrane region" description="Helical" evidence="8">
    <location>
        <begin position="112"/>
        <end position="136"/>
    </location>
</feature>
<evidence type="ECO:0000259" key="9">
    <source>
        <dbReference type="PROSITE" id="PS50262"/>
    </source>
</evidence>
<evidence type="ECO:0000256" key="7">
    <source>
        <dbReference type="ARBA" id="ARBA00023224"/>
    </source>
</evidence>
<evidence type="ECO:0000256" key="6">
    <source>
        <dbReference type="ARBA" id="ARBA00023170"/>
    </source>
</evidence>
<dbReference type="GO" id="GO:0004930">
    <property type="term" value="F:G protein-coupled receptor activity"/>
    <property type="evidence" value="ECO:0007669"/>
    <property type="project" value="UniProtKB-KW"/>
</dbReference>
<dbReference type="PROSITE" id="PS50262">
    <property type="entry name" value="G_PROTEIN_RECEP_F1_2"/>
    <property type="match status" value="1"/>
</dbReference>
<evidence type="ECO:0000256" key="4">
    <source>
        <dbReference type="ARBA" id="ARBA00023040"/>
    </source>
</evidence>
<feature type="transmembrane region" description="Helical" evidence="8">
    <location>
        <begin position="72"/>
        <end position="92"/>
    </location>
</feature>
<evidence type="ECO:0000313" key="10">
    <source>
        <dbReference type="EMBL" id="CAF4120243.1"/>
    </source>
</evidence>
<feature type="transmembrane region" description="Helical" evidence="8">
    <location>
        <begin position="285"/>
        <end position="310"/>
    </location>
</feature>
<sequence>TLTMSFNYSSIIDEQLSRDDPLFWNRPTPVNCNTIRIMGIFLCIAAFIGIIFNGTLLYSFIRYKGLRSPPNIFVMFIVGIGLFASCTILPLTGTSSIYCQWLYNRTGCQLSAIVAFLYGCSSSYLLCGASLSRCYIIIRPFQAKYITVNRCIVISCIAIFIAFIWTMLPVIGWNEYTMEGARTSCCINWYDRRISYVSFLFFLFIVVYCIPLIILIIANTITMFGLKRMRKKIENGIQTVFNRKRIEMERRILKSIIITTSGFIFTWTPYAIIFFVSAFQGKDYAISPMATFFCACFAKTSVIWIPMCYVMTSTQFQLNFVNRDALDQSIGTKRIDATAFNASILPQKNGEIMMMKPITENINDIQSIATKID</sequence>
<keyword evidence="3 8" id="KW-1133">Transmembrane helix</keyword>
<keyword evidence="7" id="KW-0807">Transducer</keyword>
<dbReference type="SUPFAM" id="SSF81321">
    <property type="entry name" value="Family A G protein-coupled receptor-like"/>
    <property type="match status" value="1"/>
</dbReference>
<comment type="caution">
    <text evidence="10">The sequence shown here is derived from an EMBL/GenBank/DDBJ whole genome shotgun (WGS) entry which is preliminary data.</text>
</comment>
<feature type="transmembrane region" description="Helical" evidence="8">
    <location>
        <begin position="199"/>
        <end position="226"/>
    </location>
</feature>
<feature type="transmembrane region" description="Helical" evidence="8">
    <location>
        <begin position="252"/>
        <end position="279"/>
    </location>
</feature>
<keyword evidence="5 8" id="KW-0472">Membrane</keyword>
<reference evidence="10" key="1">
    <citation type="submission" date="2021-02" db="EMBL/GenBank/DDBJ databases">
        <authorList>
            <person name="Nowell W R."/>
        </authorList>
    </citation>
    <scope>NUCLEOTIDE SEQUENCE</scope>
</reference>
<organism evidence="10 11">
    <name type="scientific">Rotaria sordida</name>
    <dbReference type="NCBI Taxonomy" id="392033"/>
    <lineage>
        <taxon>Eukaryota</taxon>
        <taxon>Metazoa</taxon>
        <taxon>Spiralia</taxon>
        <taxon>Gnathifera</taxon>
        <taxon>Rotifera</taxon>
        <taxon>Eurotatoria</taxon>
        <taxon>Bdelloidea</taxon>
        <taxon>Philodinida</taxon>
        <taxon>Philodinidae</taxon>
        <taxon>Rotaria</taxon>
    </lineage>
</organism>
<accession>A0A819WAS0</accession>
<feature type="non-terminal residue" evidence="10">
    <location>
        <position position="1"/>
    </location>
</feature>
<proteinExistence type="predicted"/>
<evidence type="ECO:0000256" key="1">
    <source>
        <dbReference type="ARBA" id="ARBA00004141"/>
    </source>
</evidence>
<evidence type="ECO:0000256" key="3">
    <source>
        <dbReference type="ARBA" id="ARBA00022989"/>
    </source>
</evidence>
<dbReference type="InterPro" id="IPR000276">
    <property type="entry name" value="GPCR_Rhodpsn"/>
</dbReference>
<dbReference type="Pfam" id="PF00001">
    <property type="entry name" value="7tm_1"/>
    <property type="match status" value="1"/>
</dbReference>
<comment type="subcellular location">
    <subcellularLocation>
        <location evidence="1">Membrane</location>
        <topology evidence="1">Multi-pass membrane protein</topology>
    </subcellularLocation>
</comment>